<dbReference type="Proteomes" id="UP000444316">
    <property type="component" value="Unassembled WGS sequence"/>
</dbReference>
<feature type="domain" description="WCX" evidence="2">
    <location>
        <begin position="243"/>
        <end position="318"/>
    </location>
</feature>
<evidence type="ECO:0000259" key="1">
    <source>
        <dbReference type="Pfam" id="PF13280"/>
    </source>
</evidence>
<evidence type="ECO:0000313" key="3">
    <source>
        <dbReference type="EMBL" id="MYN45903.1"/>
    </source>
</evidence>
<dbReference type="EMBL" id="WWCL01000002">
    <property type="protein sequence ID" value="MYN45903.1"/>
    <property type="molecule type" value="Genomic_DNA"/>
</dbReference>
<dbReference type="Pfam" id="PF25583">
    <property type="entry name" value="WCX"/>
    <property type="match status" value="1"/>
</dbReference>
<proteinExistence type="predicted"/>
<dbReference type="Pfam" id="PF13280">
    <property type="entry name" value="WYL"/>
    <property type="match status" value="1"/>
</dbReference>
<dbReference type="RefSeq" id="WP_161035443.1">
    <property type="nucleotide sequence ID" value="NZ_WWCL01000002.1"/>
</dbReference>
<dbReference type="InterPro" id="IPR051534">
    <property type="entry name" value="CBASS_pafABC_assoc_protein"/>
</dbReference>
<sequence length="321" mass="37154">MNQTERLYRIDQLLHERAVVPLGTFLRELEVSHATFKRDLDYLRGRLNAPIEWDRDAGGYRFGVAGAGGQYELPGLWFNPAEIYALLTMRQLLSSLGPGLLTAQVEPLLARMRLLMGEEGVSIDVFEQRIRILRLNARTCEPEHFMPVATAVMNRKRLLISHHNRFRDETLQREISPQRLTHYRENWYVDAWCHLRNEIRSFGLSAMCSVTITEDSAVEVSAAELGAVLDSGYGIFGGREIQWAELVFSRERARWVSQETWHDRQESWFDDEDCYHLRFPYSDPREVSMDILRHVPEVSVVSPSSLRETVTDLLHAALKRI</sequence>
<organism evidence="3 4">
    <name type="scientific">Duganella fentianensis</name>
    <dbReference type="NCBI Taxonomy" id="2692177"/>
    <lineage>
        <taxon>Bacteria</taxon>
        <taxon>Pseudomonadati</taxon>
        <taxon>Pseudomonadota</taxon>
        <taxon>Betaproteobacteria</taxon>
        <taxon>Burkholderiales</taxon>
        <taxon>Oxalobacteraceae</taxon>
        <taxon>Telluria group</taxon>
        <taxon>Duganella</taxon>
    </lineage>
</organism>
<dbReference type="PROSITE" id="PS52050">
    <property type="entry name" value="WYL"/>
    <property type="match status" value="1"/>
</dbReference>
<gene>
    <name evidence="3" type="ORF">GTP23_12680</name>
</gene>
<dbReference type="InterPro" id="IPR057727">
    <property type="entry name" value="WCX_dom"/>
</dbReference>
<comment type="caution">
    <text evidence="3">The sequence shown here is derived from an EMBL/GenBank/DDBJ whole genome shotgun (WGS) entry which is preliminary data.</text>
</comment>
<evidence type="ECO:0000313" key="4">
    <source>
        <dbReference type="Proteomes" id="UP000444316"/>
    </source>
</evidence>
<dbReference type="AlphaFoldDB" id="A0A845HY10"/>
<dbReference type="InterPro" id="IPR026881">
    <property type="entry name" value="WYL_dom"/>
</dbReference>
<dbReference type="PANTHER" id="PTHR34580:SF3">
    <property type="entry name" value="PROTEIN PAFB"/>
    <property type="match status" value="1"/>
</dbReference>
<reference evidence="3" key="1">
    <citation type="submission" date="2019-12" db="EMBL/GenBank/DDBJ databases">
        <title>Novel species isolated from a subtropical stream in China.</title>
        <authorList>
            <person name="Lu H."/>
        </authorList>
    </citation>
    <scope>NUCLEOTIDE SEQUENCE [LARGE SCALE GENOMIC DNA]</scope>
    <source>
        <strain evidence="3">FT93W</strain>
    </source>
</reference>
<accession>A0A845HY10</accession>
<evidence type="ECO:0000259" key="2">
    <source>
        <dbReference type="Pfam" id="PF25583"/>
    </source>
</evidence>
<keyword evidence="4" id="KW-1185">Reference proteome</keyword>
<protein>
    <submittedName>
        <fullName evidence="3">WYL domain-containing protein</fullName>
    </submittedName>
</protein>
<name>A0A845HY10_9BURK</name>
<feature type="domain" description="WYL" evidence="1">
    <location>
        <begin position="143"/>
        <end position="211"/>
    </location>
</feature>
<dbReference type="PANTHER" id="PTHR34580">
    <property type="match status" value="1"/>
</dbReference>